<accession>A0A0G4FZB5</accession>
<dbReference type="InterPro" id="IPR013083">
    <property type="entry name" value="Znf_RING/FYVE/PHD"/>
</dbReference>
<dbReference type="VEuPathDB" id="CryptoDB:Vbra_9554"/>
<proteinExistence type="predicted"/>
<evidence type="ECO:0000313" key="4">
    <source>
        <dbReference type="Proteomes" id="UP000041254"/>
    </source>
</evidence>
<feature type="region of interest" description="Disordered" evidence="2">
    <location>
        <begin position="267"/>
        <end position="288"/>
    </location>
</feature>
<dbReference type="PhylomeDB" id="A0A0G4FZB5"/>
<evidence type="ECO:0000256" key="1">
    <source>
        <dbReference type="SAM" id="Coils"/>
    </source>
</evidence>
<dbReference type="Pfam" id="PF13920">
    <property type="entry name" value="zf-C3HC4_3"/>
    <property type="match status" value="1"/>
</dbReference>
<keyword evidence="1" id="KW-0175">Coiled coil</keyword>
<keyword evidence="4" id="KW-1185">Reference proteome</keyword>
<feature type="compositionally biased region" description="Acidic residues" evidence="2">
    <location>
        <begin position="276"/>
        <end position="285"/>
    </location>
</feature>
<organism evidence="3 4">
    <name type="scientific">Vitrella brassicaformis (strain CCMP3155)</name>
    <dbReference type="NCBI Taxonomy" id="1169540"/>
    <lineage>
        <taxon>Eukaryota</taxon>
        <taxon>Sar</taxon>
        <taxon>Alveolata</taxon>
        <taxon>Colpodellida</taxon>
        <taxon>Vitrellaceae</taxon>
        <taxon>Vitrella</taxon>
    </lineage>
</organism>
<dbReference type="Proteomes" id="UP000041254">
    <property type="component" value="Unassembled WGS sequence"/>
</dbReference>
<reference evidence="3 4" key="1">
    <citation type="submission" date="2014-11" db="EMBL/GenBank/DDBJ databases">
        <authorList>
            <person name="Zhu J."/>
            <person name="Qi W."/>
            <person name="Song R."/>
        </authorList>
    </citation>
    <scope>NUCLEOTIDE SEQUENCE [LARGE SCALE GENOMIC DNA]</scope>
</reference>
<evidence type="ECO:0000256" key="2">
    <source>
        <dbReference type="SAM" id="MobiDB-lite"/>
    </source>
</evidence>
<dbReference type="AlphaFoldDB" id="A0A0G4FZB5"/>
<name>A0A0G4FZB5_VITBC</name>
<protein>
    <submittedName>
        <fullName evidence="3">Uncharacterized protein</fullName>
    </submittedName>
</protein>
<sequence length="298" mass="33449">MRLYGATAHSVSFFTQVLQIVSVGGVSEQPLLGLFAIRRENKVQQVDVYRGVVEVRERLSRISPAAADQAASILASVDDFGSVSSVRRAQRQLAAIRTGRGAVFDLLEQLNQELLKAQEIKQAHDSTVAQLNQTIRVKDSQLQRHSALLTVKDDSITQLKQEIAAHHTRIDRLEQQNATLEKERLTDDRLHQCGSAAEIKSIAARAGEEMVRLAGFKRRAEAQHDQREKEEDESDRMCVACQTRERTVALPCGCVCFCEECYRRVLSGPPERADDGGDEDEEFEEEPRPKCAFCRKPF</sequence>
<feature type="coiled-coil region" evidence="1">
    <location>
        <begin position="156"/>
        <end position="233"/>
    </location>
</feature>
<dbReference type="Gene3D" id="3.30.40.10">
    <property type="entry name" value="Zinc/RING finger domain, C3HC4 (zinc finger)"/>
    <property type="match status" value="1"/>
</dbReference>
<dbReference type="InParanoid" id="A0A0G4FZB5"/>
<dbReference type="EMBL" id="CDMY01000530">
    <property type="protein sequence ID" value="CEM20509.1"/>
    <property type="molecule type" value="Genomic_DNA"/>
</dbReference>
<evidence type="ECO:0000313" key="3">
    <source>
        <dbReference type="EMBL" id="CEM20509.1"/>
    </source>
</evidence>
<gene>
    <name evidence="3" type="ORF">Vbra_9554</name>
</gene>